<protein>
    <recommendedName>
        <fullName evidence="8">Sulfatase N-terminal domain-containing protein</fullName>
    </recommendedName>
</protein>
<organism evidence="9 10">
    <name type="scientific">Candidatus Enterococcus lowellii</name>
    <dbReference type="NCBI Taxonomy" id="2230877"/>
    <lineage>
        <taxon>Bacteria</taxon>
        <taxon>Bacillati</taxon>
        <taxon>Bacillota</taxon>
        <taxon>Bacilli</taxon>
        <taxon>Lactobacillales</taxon>
        <taxon>Enterococcaceae</taxon>
        <taxon>Enterococcus</taxon>
    </lineage>
</organism>
<accession>A0ABZ2SL15</accession>
<keyword evidence="3" id="KW-1003">Cell membrane</keyword>
<feature type="transmembrane region" description="Helical" evidence="7">
    <location>
        <begin position="77"/>
        <end position="96"/>
    </location>
</feature>
<evidence type="ECO:0000256" key="7">
    <source>
        <dbReference type="SAM" id="Phobius"/>
    </source>
</evidence>
<keyword evidence="4 7" id="KW-0812">Transmembrane</keyword>
<keyword evidence="6 7" id="KW-0472">Membrane</keyword>
<dbReference type="InterPro" id="IPR050448">
    <property type="entry name" value="OpgB/LTA_synthase_biosynth"/>
</dbReference>
<keyword evidence="5 7" id="KW-1133">Transmembrane helix</keyword>
<proteinExistence type="predicted"/>
<name>A0ABZ2SL15_9ENTE</name>
<dbReference type="InterPro" id="IPR017850">
    <property type="entry name" value="Alkaline_phosphatase_core_sf"/>
</dbReference>
<comment type="pathway">
    <text evidence="2">Cell wall biogenesis; lipoteichoic acid biosynthesis.</text>
</comment>
<dbReference type="Proteomes" id="UP000664701">
    <property type="component" value="Chromosome"/>
</dbReference>
<comment type="subcellular location">
    <subcellularLocation>
        <location evidence="1">Cell membrane</location>
        <topology evidence="1">Multi-pass membrane protein</topology>
    </subcellularLocation>
</comment>
<evidence type="ECO:0000313" key="9">
    <source>
        <dbReference type="EMBL" id="WYJ76544.1"/>
    </source>
</evidence>
<gene>
    <name evidence="9" type="ORF">DOK78_001177</name>
</gene>
<dbReference type="Pfam" id="PF00884">
    <property type="entry name" value="Sulfatase"/>
    <property type="match status" value="1"/>
</dbReference>
<keyword evidence="10" id="KW-1185">Reference proteome</keyword>
<dbReference type="Gene3D" id="3.40.720.10">
    <property type="entry name" value="Alkaline Phosphatase, subunit A"/>
    <property type="match status" value="1"/>
</dbReference>
<feature type="domain" description="Sulfatase N-terminal" evidence="8">
    <location>
        <begin position="246"/>
        <end position="527"/>
    </location>
</feature>
<evidence type="ECO:0000256" key="5">
    <source>
        <dbReference type="ARBA" id="ARBA00022989"/>
    </source>
</evidence>
<dbReference type="EMBL" id="CP147251">
    <property type="protein sequence ID" value="WYJ76544.1"/>
    <property type="molecule type" value="Genomic_DNA"/>
</dbReference>
<feature type="transmembrane region" description="Helical" evidence="7">
    <location>
        <begin position="51"/>
        <end position="70"/>
    </location>
</feature>
<evidence type="ECO:0000256" key="3">
    <source>
        <dbReference type="ARBA" id="ARBA00022475"/>
    </source>
</evidence>
<evidence type="ECO:0000256" key="4">
    <source>
        <dbReference type="ARBA" id="ARBA00022692"/>
    </source>
</evidence>
<evidence type="ECO:0000313" key="10">
    <source>
        <dbReference type="Proteomes" id="UP000664701"/>
    </source>
</evidence>
<evidence type="ECO:0000256" key="2">
    <source>
        <dbReference type="ARBA" id="ARBA00004936"/>
    </source>
</evidence>
<reference evidence="9 10" key="1">
    <citation type="submission" date="2024-03" db="EMBL/GenBank/DDBJ databases">
        <title>The Genome Sequence of Enterococcus sp. DIV2402.</title>
        <authorList>
            <consortium name="The Broad Institute Genomics Platform"/>
            <consortium name="The Broad Institute Microbial Omics Core"/>
            <consortium name="The Broad Institute Genomic Center for Infectious Diseases"/>
            <person name="Earl A."/>
            <person name="Manson A."/>
            <person name="Gilmore M."/>
            <person name="Schwartman J."/>
            <person name="Shea T."/>
            <person name="Abouelleil A."/>
            <person name="Cao P."/>
            <person name="Chapman S."/>
            <person name="Cusick C."/>
            <person name="Young S."/>
            <person name="Neafsey D."/>
            <person name="Nusbaum C."/>
            <person name="Birren B."/>
        </authorList>
    </citation>
    <scope>NUCLEOTIDE SEQUENCE [LARGE SCALE GENOMIC DNA]</scope>
    <source>
        <strain evidence="9 10">DIV2402</strain>
    </source>
</reference>
<sequence length="599" mass="69198">MKINSKIKYSIATVVSLVGIILSNLYLQWCQNNLSADLALKFAFSWHTEKFLLGSLVLGIFYLFLISLAGSWIAGTTVYSVIILLIGYATYLKMLYRQEPIYPDDLKMVTQFDLLKEMIGTGPFVVAILIVIGALGIFGWQLYRSIYLPKKRQIIRVSVLALSFLGLIYVSHFNDETNVLRKAYNRTALWIPYSQQMNYYNTGFMGGFLFNLRVEAMEEPKVYSEKTIDEITEKYQPSKKEATEEPNIIYIMSESFSDPSHLNGLEITGDPLKEYYERANQTYSGKMLSQNYGGGTANIEFEALTSFSMELFNPQMTTPYTLLVPKMDNLPSLVSLTAQRGYETTAIHPYDTSMYKRKDVYDILGFNQFLDQETMKHTDKIEQNPYISDKAAYDEIMDILKDNQQPQFVHLVTMQTHMPYGGKYDTLHYSAKGTGNMNSVGNYLQDIAYSSQALSDFINQVEQLPRRTLIVFWGDHLPGIYSDEVQAENEQSTLHETEFLMWDSQNEWKFEPNQITSPFYFAPNLFERSNLLLSPFYDMLLKLENELPAFEKGMYLQDGQWQSELALDQKAQELYNDYQLIQYDIVQGKQYSVDKQFFE</sequence>
<feature type="transmembrane region" description="Helical" evidence="7">
    <location>
        <begin position="154"/>
        <end position="172"/>
    </location>
</feature>
<dbReference type="CDD" id="cd16015">
    <property type="entry name" value="LTA_synthase"/>
    <property type="match status" value="1"/>
</dbReference>
<dbReference type="RefSeq" id="WP_207941327.1">
    <property type="nucleotide sequence ID" value="NZ_CP147251.1"/>
</dbReference>
<dbReference type="SUPFAM" id="SSF53649">
    <property type="entry name" value="Alkaline phosphatase-like"/>
    <property type="match status" value="1"/>
</dbReference>
<evidence type="ECO:0000256" key="6">
    <source>
        <dbReference type="ARBA" id="ARBA00023136"/>
    </source>
</evidence>
<feature type="transmembrane region" description="Helical" evidence="7">
    <location>
        <begin position="124"/>
        <end position="142"/>
    </location>
</feature>
<evidence type="ECO:0000256" key="1">
    <source>
        <dbReference type="ARBA" id="ARBA00004651"/>
    </source>
</evidence>
<dbReference type="PANTHER" id="PTHR47371">
    <property type="entry name" value="LIPOTEICHOIC ACID SYNTHASE"/>
    <property type="match status" value="1"/>
</dbReference>
<dbReference type="InterPro" id="IPR000917">
    <property type="entry name" value="Sulfatase_N"/>
</dbReference>
<evidence type="ECO:0000259" key="8">
    <source>
        <dbReference type="Pfam" id="PF00884"/>
    </source>
</evidence>
<dbReference type="PANTHER" id="PTHR47371:SF3">
    <property type="entry name" value="PHOSPHOGLYCEROL TRANSFERASE I"/>
    <property type="match status" value="1"/>
</dbReference>